<protein>
    <submittedName>
        <fullName evidence="2">Uncharacterized protein</fullName>
    </submittedName>
</protein>
<feature type="compositionally biased region" description="Low complexity" evidence="1">
    <location>
        <begin position="87"/>
        <end position="99"/>
    </location>
</feature>
<comment type="caution">
    <text evidence="2">The sequence shown here is derived from an EMBL/GenBank/DDBJ whole genome shotgun (WGS) entry which is preliminary data.</text>
</comment>
<dbReference type="Proteomes" id="UP001376459">
    <property type="component" value="Unassembled WGS sequence"/>
</dbReference>
<dbReference type="EMBL" id="JBBKAK010000001">
    <property type="protein sequence ID" value="MEJ8670752.1"/>
    <property type="molecule type" value="Genomic_DNA"/>
</dbReference>
<reference evidence="2 3" key="1">
    <citation type="submission" date="2024-03" db="EMBL/GenBank/DDBJ databases">
        <title>Novel Streptomyces species of biotechnological and ecological value are a feature of Machair soil.</title>
        <authorList>
            <person name="Prole J.R."/>
            <person name="Goodfellow M."/>
            <person name="Allenby N."/>
            <person name="Ward A.C."/>
        </authorList>
    </citation>
    <scope>NUCLEOTIDE SEQUENCE [LARGE SCALE GENOMIC DNA]</scope>
    <source>
        <strain evidence="2 3">MS1.AVA.1</strain>
    </source>
</reference>
<sequence length="145" mass="15786">MGKEGDRRSHVLVTGERDQGIGLRWPFDQHDPRLRRVQRRPHRPRRPGPVMPYAEQQRPDTAPLAAGPVHASHTVPLGPQLSDDAAAHTAAYADHTPAPSSRRISSPLTATCPARPWPPDDAADRTRRAPPVGPRPAATPTIPSP</sequence>
<keyword evidence="3" id="KW-1185">Reference proteome</keyword>
<feature type="compositionally biased region" description="Low complexity" evidence="1">
    <location>
        <begin position="135"/>
        <end position="145"/>
    </location>
</feature>
<evidence type="ECO:0000313" key="3">
    <source>
        <dbReference type="Proteomes" id="UP001376459"/>
    </source>
</evidence>
<evidence type="ECO:0000256" key="1">
    <source>
        <dbReference type="SAM" id="MobiDB-lite"/>
    </source>
</evidence>
<accession>A0ABU8UPF0</accession>
<evidence type="ECO:0000313" key="2">
    <source>
        <dbReference type="EMBL" id="MEJ8670752.1"/>
    </source>
</evidence>
<feature type="region of interest" description="Disordered" evidence="1">
    <location>
        <begin position="22"/>
        <end position="145"/>
    </location>
</feature>
<name>A0ABU8UPF0_9ACTN</name>
<feature type="compositionally biased region" description="Basic residues" evidence="1">
    <location>
        <begin position="35"/>
        <end position="46"/>
    </location>
</feature>
<proteinExistence type="predicted"/>
<gene>
    <name evidence="2" type="ORF">WKI71_27140</name>
</gene>
<organism evidence="2 3">
    <name type="scientific">Streptomyces machairae</name>
    <dbReference type="NCBI Taxonomy" id="3134109"/>
    <lineage>
        <taxon>Bacteria</taxon>
        <taxon>Bacillati</taxon>
        <taxon>Actinomycetota</taxon>
        <taxon>Actinomycetes</taxon>
        <taxon>Kitasatosporales</taxon>
        <taxon>Streptomycetaceae</taxon>
        <taxon>Streptomyces</taxon>
    </lineage>
</organism>